<evidence type="ECO:0000256" key="3">
    <source>
        <dbReference type="ARBA" id="ARBA00005842"/>
    </source>
</evidence>
<evidence type="ECO:0000256" key="11">
    <source>
        <dbReference type="RuleBase" id="RU003783"/>
    </source>
</evidence>
<accession>A0A1F8GH62</accession>
<dbReference type="InterPro" id="IPR039657">
    <property type="entry name" value="Dimethylallyltransferase"/>
</dbReference>
<keyword evidence="8 10" id="KW-0460">Magnesium</keyword>
<dbReference type="NCBIfam" id="TIGR00174">
    <property type="entry name" value="miaA"/>
    <property type="match status" value="1"/>
</dbReference>
<dbReference type="GO" id="GO:0006400">
    <property type="term" value="P:tRNA modification"/>
    <property type="evidence" value="ECO:0007669"/>
    <property type="project" value="TreeGrafter"/>
</dbReference>
<proteinExistence type="inferred from homology"/>
<dbReference type="InterPro" id="IPR027417">
    <property type="entry name" value="P-loop_NTPase"/>
</dbReference>
<keyword evidence="7 10" id="KW-0067">ATP-binding</keyword>
<comment type="cofactor">
    <cofactor evidence="1 10">
        <name>Mg(2+)</name>
        <dbReference type="ChEBI" id="CHEBI:18420"/>
    </cofactor>
</comment>
<evidence type="ECO:0000256" key="6">
    <source>
        <dbReference type="ARBA" id="ARBA00022741"/>
    </source>
</evidence>
<evidence type="ECO:0000256" key="2">
    <source>
        <dbReference type="ARBA" id="ARBA00003213"/>
    </source>
</evidence>
<keyword evidence="4 10" id="KW-0808">Transferase</keyword>
<evidence type="ECO:0000256" key="4">
    <source>
        <dbReference type="ARBA" id="ARBA00022679"/>
    </source>
</evidence>
<dbReference type="EC" id="2.5.1.75" evidence="10"/>
<evidence type="ECO:0000256" key="10">
    <source>
        <dbReference type="HAMAP-Rule" id="MF_00185"/>
    </source>
</evidence>
<evidence type="ECO:0000256" key="12">
    <source>
        <dbReference type="RuleBase" id="RU003784"/>
    </source>
</evidence>
<feature type="site" description="Interaction with substrate tRNA" evidence="10">
    <location>
        <position position="151"/>
    </location>
</feature>
<dbReference type="HAMAP" id="MF_00185">
    <property type="entry name" value="IPP_trans"/>
    <property type="match status" value="1"/>
</dbReference>
<comment type="function">
    <text evidence="2 10 12">Catalyzes the transfer of a dimethylallyl group onto the adenine at position 37 in tRNAs that read codons beginning with uridine, leading to the formation of N6-(dimethylallyl)adenosine (i(6)A).</text>
</comment>
<evidence type="ECO:0000256" key="5">
    <source>
        <dbReference type="ARBA" id="ARBA00022694"/>
    </source>
</evidence>
<organism evidence="14 15">
    <name type="scientific">Candidatus Yanofskybacteria bacterium RIFCSPLOWO2_01_FULL_43_22</name>
    <dbReference type="NCBI Taxonomy" id="1802695"/>
    <lineage>
        <taxon>Bacteria</taxon>
        <taxon>Candidatus Yanofskyibacteriota</taxon>
    </lineage>
</organism>
<protein>
    <recommendedName>
        <fullName evidence="10">tRNA dimethylallyltransferase</fullName>
        <ecNumber evidence="10">2.5.1.75</ecNumber>
    </recommendedName>
    <alternativeName>
        <fullName evidence="10">Dimethylallyl diphosphate:tRNA dimethylallyltransferase</fullName>
        <shortName evidence="10">DMAPP:tRNA dimethylallyltransferase</shortName>
        <shortName evidence="10">DMATase</shortName>
    </alternativeName>
    <alternativeName>
        <fullName evidence="10">Isopentenyl-diphosphate:tRNA isopentenyltransferase</fullName>
        <shortName evidence="10">IPP transferase</shortName>
        <shortName evidence="10">IPPT</shortName>
        <shortName evidence="10">IPTase</shortName>
    </alternativeName>
</protein>
<dbReference type="PANTHER" id="PTHR11088:SF60">
    <property type="entry name" value="TRNA DIMETHYLALLYLTRANSFERASE"/>
    <property type="match status" value="1"/>
</dbReference>
<comment type="caution">
    <text evidence="14">The sequence shown here is derived from an EMBL/GenBank/DDBJ whole genome shotgun (WGS) entry which is preliminary data.</text>
</comment>
<evidence type="ECO:0000256" key="1">
    <source>
        <dbReference type="ARBA" id="ARBA00001946"/>
    </source>
</evidence>
<feature type="binding site" evidence="10">
    <location>
        <begin position="16"/>
        <end position="21"/>
    </location>
    <ligand>
        <name>substrate</name>
    </ligand>
</feature>
<dbReference type="GO" id="GO:0005524">
    <property type="term" value="F:ATP binding"/>
    <property type="evidence" value="ECO:0007669"/>
    <property type="project" value="UniProtKB-UniRule"/>
</dbReference>
<reference evidence="14 15" key="1">
    <citation type="journal article" date="2016" name="Nat. Commun.">
        <title>Thousands of microbial genomes shed light on interconnected biogeochemical processes in an aquifer system.</title>
        <authorList>
            <person name="Anantharaman K."/>
            <person name="Brown C.T."/>
            <person name="Hug L.A."/>
            <person name="Sharon I."/>
            <person name="Castelle C.J."/>
            <person name="Probst A.J."/>
            <person name="Thomas B.C."/>
            <person name="Singh A."/>
            <person name="Wilkins M.J."/>
            <person name="Karaoz U."/>
            <person name="Brodie E.L."/>
            <person name="Williams K.H."/>
            <person name="Hubbard S.S."/>
            <person name="Banfield J.F."/>
        </authorList>
    </citation>
    <scope>NUCLEOTIDE SEQUENCE [LARGE SCALE GENOMIC DNA]</scope>
</reference>
<feature type="site" description="Interaction with substrate tRNA" evidence="10">
    <location>
        <position position="128"/>
    </location>
</feature>
<evidence type="ECO:0000313" key="15">
    <source>
        <dbReference type="Proteomes" id="UP000178911"/>
    </source>
</evidence>
<comment type="similarity">
    <text evidence="3 10 13">Belongs to the IPP transferase family.</text>
</comment>
<evidence type="ECO:0000256" key="7">
    <source>
        <dbReference type="ARBA" id="ARBA00022840"/>
    </source>
</evidence>
<dbReference type="Gene3D" id="1.10.20.140">
    <property type="match status" value="1"/>
</dbReference>
<dbReference type="GO" id="GO:0052381">
    <property type="term" value="F:tRNA dimethylallyltransferase activity"/>
    <property type="evidence" value="ECO:0007669"/>
    <property type="project" value="UniProtKB-UniRule"/>
</dbReference>
<keyword evidence="5 10" id="KW-0819">tRNA processing</keyword>
<comment type="caution">
    <text evidence="10">Lacks conserved residue(s) required for the propagation of feature annotation.</text>
</comment>
<dbReference type="InterPro" id="IPR018022">
    <property type="entry name" value="IPT"/>
</dbReference>
<dbReference type="Proteomes" id="UP000178911">
    <property type="component" value="Unassembled WGS sequence"/>
</dbReference>
<evidence type="ECO:0000256" key="9">
    <source>
        <dbReference type="ARBA" id="ARBA00049563"/>
    </source>
</evidence>
<dbReference type="EMBL" id="MGKJ01000012">
    <property type="protein sequence ID" value="OGN24390.1"/>
    <property type="molecule type" value="Genomic_DNA"/>
</dbReference>
<comment type="subunit">
    <text evidence="10">Monomer.</text>
</comment>
<dbReference type="Gene3D" id="3.40.50.300">
    <property type="entry name" value="P-loop containing nucleotide triphosphate hydrolases"/>
    <property type="match status" value="1"/>
</dbReference>
<dbReference type="SUPFAM" id="SSF52540">
    <property type="entry name" value="P-loop containing nucleoside triphosphate hydrolases"/>
    <property type="match status" value="1"/>
</dbReference>
<comment type="catalytic activity">
    <reaction evidence="9 10 11">
        <text>adenosine(37) in tRNA + dimethylallyl diphosphate = N(6)-dimethylallyladenosine(37) in tRNA + diphosphate</text>
        <dbReference type="Rhea" id="RHEA:26482"/>
        <dbReference type="Rhea" id="RHEA-COMP:10162"/>
        <dbReference type="Rhea" id="RHEA-COMP:10375"/>
        <dbReference type="ChEBI" id="CHEBI:33019"/>
        <dbReference type="ChEBI" id="CHEBI:57623"/>
        <dbReference type="ChEBI" id="CHEBI:74411"/>
        <dbReference type="ChEBI" id="CHEBI:74415"/>
        <dbReference type="EC" id="2.5.1.75"/>
    </reaction>
</comment>
<dbReference type="Pfam" id="PF01715">
    <property type="entry name" value="IPPT"/>
    <property type="match status" value="1"/>
</dbReference>
<keyword evidence="6 10" id="KW-0547">Nucleotide-binding</keyword>
<gene>
    <name evidence="10" type="primary">miaA</name>
    <name evidence="14" type="ORF">A3A13_01590</name>
</gene>
<evidence type="ECO:0000256" key="8">
    <source>
        <dbReference type="ARBA" id="ARBA00022842"/>
    </source>
</evidence>
<sequence>MSKINSTKVIVIVGPTASGKSDLAIKIAKRFGGEIISADSRQVYRGMDIGTGKVARDATFPVPSSKVKSKKLKVLSSKDFYSKGVKHYLIDIASPKKQFTADDFKKLGEKAIKEVLTKNKIPIIVGGTGFYIDVLLERMAVAEVPPNKKLRAQFDKLTVEHLFKMLKKLDPWRAKTIDSKNKRRLIRALEIVISTGKPVTNSKFKILNSKFNILWLGLNPDKEKLTEKIKKRLDTRLKQGMIEEVAQLHKQGISWKRLDDFGLEYRWISRWLRNNPQSVMRNAQFLNSQEFENLLRDIIKYSKRQMTWFKRNPEIYWINPPAGGQKNAEKLLVRFLR</sequence>
<dbReference type="PANTHER" id="PTHR11088">
    <property type="entry name" value="TRNA DIMETHYLALLYLTRANSFERASE"/>
    <property type="match status" value="1"/>
</dbReference>
<dbReference type="AlphaFoldDB" id="A0A1F8GH62"/>
<feature type="region of interest" description="Interaction with substrate tRNA" evidence="10">
    <location>
        <begin position="39"/>
        <end position="42"/>
    </location>
</feature>
<evidence type="ECO:0000256" key="13">
    <source>
        <dbReference type="RuleBase" id="RU003785"/>
    </source>
</evidence>
<evidence type="ECO:0000313" key="14">
    <source>
        <dbReference type="EMBL" id="OGN24390.1"/>
    </source>
</evidence>
<feature type="binding site" evidence="10">
    <location>
        <begin position="14"/>
        <end position="21"/>
    </location>
    <ligand>
        <name>ATP</name>
        <dbReference type="ChEBI" id="CHEBI:30616"/>
    </ligand>
</feature>
<name>A0A1F8GH62_9BACT</name>
<dbReference type="STRING" id="1802695.A3A13_01590"/>